<keyword evidence="3 5" id="KW-0238">DNA-binding</keyword>
<evidence type="ECO:0000256" key="5">
    <source>
        <dbReference type="PROSITE-ProRule" id="PRU00335"/>
    </source>
</evidence>
<protein>
    <submittedName>
        <fullName evidence="7">Transcriptional regulator, AcrR family</fullName>
    </submittedName>
</protein>
<proteinExistence type="predicted"/>
<evidence type="ECO:0000256" key="4">
    <source>
        <dbReference type="ARBA" id="ARBA00023163"/>
    </source>
</evidence>
<dbReference type="InterPro" id="IPR004111">
    <property type="entry name" value="Repressor_TetR_C"/>
</dbReference>
<dbReference type="InterPro" id="IPR036271">
    <property type="entry name" value="Tet_transcr_reg_TetR-rel_C_sf"/>
</dbReference>
<dbReference type="AlphaFoldDB" id="A0A6J4PDU9"/>
<feature type="DNA-binding region" description="H-T-H motif" evidence="5">
    <location>
        <begin position="18"/>
        <end position="37"/>
    </location>
</feature>
<dbReference type="Gene3D" id="1.10.10.60">
    <property type="entry name" value="Homeodomain-like"/>
    <property type="match status" value="1"/>
</dbReference>
<dbReference type="GO" id="GO:0046677">
    <property type="term" value="P:response to antibiotic"/>
    <property type="evidence" value="ECO:0007669"/>
    <property type="project" value="InterPro"/>
</dbReference>
<dbReference type="Gene3D" id="1.10.357.10">
    <property type="entry name" value="Tetracycline Repressor, domain 2"/>
    <property type="match status" value="1"/>
</dbReference>
<organism evidence="7">
    <name type="scientific">uncultured Propionibacteriaceae bacterium</name>
    <dbReference type="NCBI Taxonomy" id="257457"/>
    <lineage>
        <taxon>Bacteria</taxon>
        <taxon>Bacillati</taxon>
        <taxon>Actinomycetota</taxon>
        <taxon>Actinomycetes</taxon>
        <taxon>Propionibacteriales</taxon>
        <taxon>Propionibacteriaceae</taxon>
        <taxon>environmental samples</taxon>
    </lineage>
</organism>
<dbReference type="InterPro" id="IPR009057">
    <property type="entry name" value="Homeodomain-like_sf"/>
</dbReference>
<name>A0A6J4PDU9_9ACTN</name>
<feature type="domain" description="HTH tetR-type" evidence="6">
    <location>
        <begin position="1"/>
        <end position="55"/>
    </location>
</feature>
<evidence type="ECO:0000259" key="6">
    <source>
        <dbReference type="PROSITE" id="PS50977"/>
    </source>
</evidence>
<keyword evidence="4" id="KW-0804">Transcription</keyword>
<evidence type="ECO:0000256" key="1">
    <source>
        <dbReference type="ARBA" id="ARBA00022491"/>
    </source>
</evidence>
<dbReference type="PRINTS" id="PR00400">
    <property type="entry name" value="TETREPRESSOR"/>
</dbReference>
<dbReference type="EMBL" id="CADCUO010000205">
    <property type="protein sequence ID" value="CAA9413105.1"/>
    <property type="molecule type" value="Genomic_DNA"/>
</dbReference>
<dbReference type="InterPro" id="IPR003012">
    <property type="entry name" value="Tet_transcr_reg_TetR"/>
</dbReference>
<accession>A0A6J4PDU9</accession>
<evidence type="ECO:0000256" key="3">
    <source>
        <dbReference type="ARBA" id="ARBA00023125"/>
    </source>
</evidence>
<dbReference type="Pfam" id="PF02909">
    <property type="entry name" value="TetR_C_1"/>
    <property type="match status" value="1"/>
</dbReference>
<dbReference type="InterPro" id="IPR001647">
    <property type="entry name" value="HTH_TetR"/>
</dbReference>
<evidence type="ECO:0000256" key="2">
    <source>
        <dbReference type="ARBA" id="ARBA00023015"/>
    </source>
</evidence>
<evidence type="ECO:0000313" key="7">
    <source>
        <dbReference type="EMBL" id="CAA9413105.1"/>
    </source>
</evidence>
<dbReference type="GO" id="GO:0003677">
    <property type="term" value="F:DNA binding"/>
    <property type="evidence" value="ECO:0007669"/>
    <property type="project" value="UniProtKB-UniRule"/>
</dbReference>
<dbReference type="GO" id="GO:0045892">
    <property type="term" value="P:negative regulation of DNA-templated transcription"/>
    <property type="evidence" value="ECO:0007669"/>
    <property type="project" value="InterPro"/>
</dbReference>
<sequence>MLRAAMVLADTGGIESLSMRRLAQELGVKAMSLCNHVADKDEIVDGIVDLVFAEIVVPADQADWKATMRARGDSVHQAVLRHPWASSLMQSRTNPGPATLRHHDTVIGSLRSAGFTIHLAAHAFSVMDSYIYGFAQQQQNLTYTTAEEATVVAENLLRQLHDAYPHLAEMITEHVLTPDYDYAEEFDFGLDLILDGLESIRGQDTKPDHA</sequence>
<gene>
    <name evidence="7" type="ORF">AVDCRST_MAG75-2886</name>
</gene>
<reference evidence="7" key="1">
    <citation type="submission" date="2020-02" db="EMBL/GenBank/DDBJ databases">
        <authorList>
            <person name="Meier V. D."/>
        </authorList>
    </citation>
    <scope>NUCLEOTIDE SEQUENCE</scope>
    <source>
        <strain evidence="7">AVDCRST_MAG75</strain>
    </source>
</reference>
<dbReference type="SUPFAM" id="SSF48498">
    <property type="entry name" value="Tetracyclin repressor-like, C-terminal domain"/>
    <property type="match status" value="1"/>
</dbReference>
<keyword evidence="2" id="KW-0805">Transcription regulation</keyword>
<keyword evidence="1" id="KW-0678">Repressor</keyword>
<dbReference type="SUPFAM" id="SSF46689">
    <property type="entry name" value="Homeodomain-like"/>
    <property type="match status" value="1"/>
</dbReference>
<dbReference type="PROSITE" id="PS50977">
    <property type="entry name" value="HTH_TETR_2"/>
    <property type="match status" value="1"/>
</dbReference>